<accession>A0A385EEG7</accession>
<organism evidence="2">
    <name type="scientific">Salmonella virus VSiP</name>
    <dbReference type="NCBI Taxonomy" id="2301721"/>
    <lineage>
        <taxon>Viruses</taxon>
        <taxon>Duplodnaviria</taxon>
        <taxon>Heunggongvirae</taxon>
        <taxon>Uroviricota</taxon>
        <taxon>Caudoviricetes</taxon>
        <taxon>Sarkviridae</taxon>
        <taxon>Guernseyvirinae</taxon>
        <taxon>Cornellvirus</taxon>
        <taxon>Cornellvirus VSiP</taxon>
    </lineage>
</organism>
<name>A0A385EEG7_9CAUD</name>
<proteinExistence type="predicted"/>
<keyword evidence="1" id="KW-0812">Transmembrane</keyword>
<evidence type="ECO:0000313" key="3">
    <source>
        <dbReference type="Proteomes" id="UP000262209"/>
    </source>
</evidence>
<keyword evidence="1" id="KW-1133">Transmembrane helix</keyword>
<dbReference type="EMBL" id="MH424444">
    <property type="protein sequence ID" value="AXQ70251.1"/>
    <property type="molecule type" value="Genomic_DNA"/>
</dbReference>
<evidence type="ECO:0000313" key="2">
    <source>
        <dbReference type="EMBL" id="AXQ70251.1"/>
    </source>
</evidence>
<keyword evidence="3" id="KW-1185">Reference proteome</keyword>
<reference evidence="2" key="1">
    <citation type="submission" date="2018-06" db="EMBL/GenBank/DDBJ databases">
        <title>Complete genome sequence of Salmonella Infantis bacteriophage VSiP.</title>
        <authorList>
            <person name="Volozhantsev N."/>
            <person name="Denisenko E."/>
            <person name="Verevkin V."/>
            <person name="Myakinina V."/>
            <person name="Kislichkina A."/>
            <person name="Krasilnikova V."/>
        </authorList>
    </citation>
    <scope>NUCLEOTIDE SEQUENCE [LARGE SCALE GENOMIC DNA]</scope>
</reference>
<gene>
    <name evidence="2" type="ORF">vsip_66</name>
</gene>
<feature type="transmembrane region" description="Helical" evidence="1">
    <location>
        <begin position="29"/>
        <end position="52"/>
    </location>
</feature>
<evidence type="ECO:0000256" key="1">
    <source>
        <dbReference type="SAM" id="Phobius"/>
    </source>
</evidence>
<keyword evidence="1" id="KW-0472">Membrane</keyword>
<protein>
    <submittedName>
        <fullName evidence="2">Uncharacterized protein</fullName>
    </submittedName>
</protein>
<dbReference type="Proteomes" id="UP000262209">
    <property type="component" value="Segment"/>
</dbReference>
<sequence length="55" mass="5599">MYKAILSVAVFIAICFAGAFVCIAGGVQWGTPGCGFAAFMTIFFGGCSVAAINAR</sequence>